<proteinExistence type="predicted"/>
<dbReference type="InterPro" id="IPR038892">
    <property type="entry name" value="SMCHD1"/>
</dbReference>
<dbReference type="EMBL" id="CAJPIZ010005671">
    <property type="protein sequence ID" value="CAG2108835.1"/>
    <property type="molecule type" value="Genomic_DNA"/>
</dbReference>
<dbReference type="AlphaFoldDB" id="A0A7R9KS68"/>
<dbReference type="SUPFAM" id="SSF55874">
    <property type="entry name" value="ATPase domain of HSP90 chaperone/DNA topoisomerase II/histidine kinase"/>
    <property type="match status" value="1"/>
</dbReference>
<evidence type="ECO:0000259" key="1">
    <source>
        <dbReference type="Pfam" id="PF22899"/>
    </source>
</evidence>
<dbReference type="EMBL" id="OC860246">
    <property type="protein sequence ID" value="CAD7628405.1"/>
    <property type="molecule type" value="Genomic_DNA"/>
</dbReference>
<dbReference type="PANTHER" id="PTHR22640">
    <property type="entry name" value="STRUCTURAL MAINTENANCE OF CHROMOSOMES FLEXIBLE HINGE DOMAIN-CONTAINING PROTEIN 1"/>
    <property type="match status" value="1"/>
</dbReference>
<dbReference type="Pfam" id="PF22899">
    <property type="entry name" value="SMCHD1_S5"/>
    <property type="match status" value="1"/>
</dbReference>
<evidence type="ECO:0000313" key="3">
    <source>
        <dbReference type="EMBL" id="CAD7628405.1"/>
    </source>
</evidence>
<dbReference type="GO" id="GO:0006302">
    <property type="term" value="P:double-strand break repair"/>
    <property type="evidence" value="ECO:0007669"/>
    <property type="project" value="InterPro"/>
</dbReference>
<name>A0A7R9KS68_9ACAR</name>
<dbReference type="Pfam" id="PF26194">
    <property type="entry name" value="Ig_SMCHD1_1st"/>
    <property type="match status" value="1"/>
</dbReference>
<feature type="non-terminal residue" evidence="3">
    <location>
        <position position="1"/>
    </location>
</feature>
<dbReference type="InterPro" id="IPR058611">
    <property type="entry name" value="Ig_SMCHD1_1st"/>
</dbReference>
<reference evidence="3" key="1">
    <citation type="submission" date="2020-11" db="EMBL/GenBank/DDBJ databases">
        <authorList>
            <person name="Tran Van P."/>
        </authorList>
    </citation>
    <scope>NUCLEOTIDE SEQUENCE</scope>
</reference>
<feature type="domain" description="SMCHD1 ribosomal S5" evidence="1">
    <location>
        <begin position="491"/>
        <end position="676"/>
    </location>
</feature>
<accession>A0A7R9KS68</accession>
<dbReference type="OrthoDB" id="6513515at2759"/>
<dbReference type="InterPro" id="IPR055109">
    <property type="entry name" value="SMCHD1_S5"/>
</dbReference>
<dbReference type="InterPro" id="IPR036890">
    <property type="entry name" value="HATPase_C_sf"/>
</dbReference>
<evidence type="ECO:0000313" key="4">
    <source>
        <dbReference type="Proteomes" id="UP000759131"/>
    </source>
</evidence>
<protein>
    <submittedName>
        <fullName evidence="3">Uncharacterized protein</fullName>
    </submittedName>
</protein>
<dbReference type="Pfam" id="PF13589">
    <property type="entry name" value="HATPase_c_3"/>
    <property type="match status" value="1"/>
</dbReference>
<dbReference type="Gene3D" id="3.30.565.10">
    <property type="entry name" value="Histidine kinase-like ATPase, C-terminal domain"/>
    <property type="match status" value="1"/>
</dbReference>
<feature type="domain" description="SMCHD1 Ig-like" evidence="2">
    <location>
        <begin position="807"/>
        <end position="924"/>
    </location>
</feature>
<dbReference type="PANTHER" id="PTHR22640:SF2">
    <property type="entry name" value="STRUCTURAL MAINTENANCE OF CHROMOSOMES FLEXIBLE HINGE DOMAIN-CONTAINING PROTEIN 1"/>
    <property type="match status" value="1"/>
</dbReference>
<dbReference type="Proteomes" id="UP000759131">
    <property type="component" value="Unassembled WGS sequence"/>
</dbReference>
<organism evidence="3">
    <name type="scientific">Medioppia subpectinata</name>
    <dbReference type="NCBI Taxonomy" id="1979941"/>
    <lineage>
        <taxon>Eukaryota</taxon>
        <taxon>Metazoa</taxon>
        <taxon>Ecdysozoa</taxon>
        <taxon>Arthropoda</taxon>
        <taxon>Chelicerata</taxon>
        <taxon>Arachnida</taxon>
        <taxon>Acari</taxon>
        <taxon>Acariformes</taxon>
        <taxon>Sarcoptiformes</taxon>
        <taxon>Oribatida</taxon>
        <taxon>Brachypylina</taxon>
        <taxon>Oppioidea</taxon>
        <taxon>Oppiidae</taxon>
        <taxon>Medioppia</taxon>
    </lineage>
</organism>
<sequence length="1177" mass="133795">MLISDDIQSHRHLIHYLPHILSTLVCHPLDQLYTHLVPLLPIIWTSVNDMEMKYNIVIRDCRPNLPNGAKKSYRFGQISDDWADIYAFFTEKFGNKDFVLCVNNEDNTTINEFNYSEVVTSGMELIIKGANAAAPGIINHEVNIAPHYHTITQSGMYEYYSSRGIDSVVIAMAELIDNSLSAVKDNKGLRLIDLHSRESMAELIDNSLSAVKDNKGLRLIEIRHYDNGSDSMVVIIDNGCGMSLHDLTNWAKFKFSKFVRQSESTDAEPMNTSLDSGVFSSADLPLSQHQSPYKGLPADKQKPRFLDSDINFFGAGGKQAIFNIGKATTMISKIASSDSICELTLSVARFDEKSKFNPDAVFKEQLSERPKGLTRPLPEEPRTSDYIEDAIIKEIENEFKSFTICCIKDVFSDHSKQFKKNKEHNNFWMKGLARIYHYYLHGPKGNTGAKESVPDDWKRIDIMIKGFSVNKTGDTVQTHLMHNTQLKSIDDDFESQLVRSAKDTFEFEVEHYDKKDAIIEGIIRYHPYQHDRETLPVLDINDDLGGTASIVTSDLCDEDGIDSYGQKPRGKWREVFECFWHGRLIPQDGIDFEWNKFNPKSSHVDKDMEESYYRLSGALFTNSHYQVSQNKQSFMDLSQLMSKKDCLTFFKVDSNGRRVRGTFENLFMSWLKNCHLKYDKQVQYLDYQYDIPRNEVSTLRKSTTGATFSVFHRIVWKDKEWKKGDQILTRKTKPANIVGVITKFLVPVKCSGDYIGSPGYVEIYQIPDLIYGKDSDASKIISFTKINTDATPEEISTEYNKLFHRLPHKMQIGFPNAFSLHPGDAIVAGRPIGDIQIKLINANGEDLTTDRIPQKATTKKLQIQADILRIEGRETSVELSYPEFAEYNKNWHYWFTQSDGLQKTGKFRLVFACVSDAKKETVHGKFANGDSYPKDESIEFTVIAGPPIDFKVNETTVKTMIGKPFDLSLTLYDKCDNVVTPHINAHIPILSIRGFVVKFEKLVVADDELVIKNIVISGKLTQNQKKPILDISLPSFELPVQIEIDLQFGNPSEICLLSDGNIAVINGTTLELGVVLKDSGGNDVTFVKHCVVYAKVFEKKESTKTAVTSEFTLIPKPDEEPNCLAINHKIEIKAGTVDFSLRQFVLRFYLKSNPNVFLEKDIVFKKNSKPTFIRLYF</sequence>
<gene>
    <name evidence="3" type="ORF">OSB1V03_LOCUS8827</name>
</gene>
<keyword evidence="4" id="KW-1185">Reference proteome</keyword>
<evidence type="ECO:0000259" key="2">
    <source>
        <dbReference type="Pfam" id="PF26194"/>
    </source>
</evidence>